<dbReference type="AlphaFoldDB" id="A0A0R3QDD6"/>
<protein>
    <submittedName>
        <fullName evidence="3">NR LBD domain-containing protein</fullName>
    </submittedName>
</protein>
<reference evidence="1 2" key="2">
    <citation type="submission" date="2018-11" db="EMBL/GenBank/DDBJ databases">
        <authorList>
            <consortium name="Pathogen Informatics"/>
        </authorList>
    </citation>
    <scope>NUCLEOTIDE SEQUENCE [LARGE SCALE GENOMIC DNA]</scope>
</reference>
<evidence type="ECO:0000313" key="2">
    <source>
        <dbReference type="Proteomes" id="UP000280834"/>
    </source>
</evidence>
<dbReference type="WBParaSite" id="BTMF_0000437201-mRNA-1">
    <property type="protein sequence ID" value="BTMF_0000437201-mRNA-1"/>
    <property type="gene ID" value="BTMF_0000437201"/>
</dbReference>
<proteinExistence type="predicted"/>
<dbReference type="EMBL" id="UZAG01003386">
    <property type="protein sequence ID" value="VDO15261.1"/>
    <property type="molecule type" value="Genomic_DNA"/>
</dbReference>
<accession>A0A0R3QDD6</accession>
<dbReference type="Proteomes" id="UP000280834">
    <property type="component" value="Unassembled WGS sequence"/>
</dbReference>
<reference evidence="3" key="1">
    <citation type="submission" date="2017-02" db="UniProtKB">
        <authorList>
            <consortium name="WormBaseParasite"/>
        </authorList>
    </citation>
    <scope>IDENTIFICATION</scope>
</reference>
<name>A0A0R3QDD6_9BILA</name>
<organism evidence="3">
    <name type="scientific">Brugia timori</name>
    <dbReference type="NCBI Taxonomy" id="42155"/>
    <lineage>
        <taxon>Eukaryota</taxon>
        <taxon>Metazoa</taxon>
        <taxon>Ecdysozoa</taxon>
        <taxon>Nematoda</taxon>
        <taxon>Chromadorea</taxon>
        <taxon>Rhabditida</taxon>
        <taxon>Spirurina</taxon>
        <taxon>Spiruromorpha</taxon>
        <taxon>Filarioidea</taxon>
        <taxon>Onchocercidae</taxon>
        <taxon>Brugia</taxon>
    </lineage>
</organism>
<evidence type="ECO:0000313" key="1">
    <source>
        <dbReference type="EMBL" id="VDO15261.1"/>
    </source>
</evidence>
<gene>
    <name evidence="1" type="ORF">BTMF_LOCUS3668</name>
</gene>
<sequence length="110" mass="12659">NIPFQSSHRNLHREISPRHQWQVSLPQEDRTLLIYVFLNSAKLLYKSEKHYTNAQKKMEKYIIAHNQTADIKSSNLNISDRLLGTIIALILPADLQQLINAQVAIPEDVS</sequence>
<evidence type="ECO:0000313" key="3">
    <source>
        <dbReference type="WBParaSite" id="BTMF_0000437201-mRNA-1"/>
    </source>
</evidence>
<keyword evidence="2" id="KW-1185">Reference proteome</keyword>